<evidence type="ECO:0008006" key="3">
    <source>
        <dbReference type="Google" id="ProtNLM"/>
    </source>
</evidence>
<dbReference type="KEGG" id="hmd:CTT34_12160"/>
<dbReference type="SUPFAM" id="SSF52540">
    <property type="entry name" value="P-loop containing nucleoside triphosphate hydrolases"/>
    <property type="match status" value="1"/>
</dbReference>
<dbReference type="OrthoDB" id="6174380at2"/>
<dbReference type="Proteomes" id="UP000463949">
    <property type="component" value="Chromosome"/>
</dbReference>
<dbReference type="RefSeq" id="WP_159342666.1">
    <property type="nucleotide sequence ID" value="NZ_CP024621.1"/>
</dbReference>
<sequence>MLEKKDLCIVHIGMPKTGSSTLQEAFDKGLNDSRVLYPKFPESNQSGRIYGLFVKNYLSYHFLAAQGVNDKEKLQLFRDKSRKILHDAFCSENKSIILLSGEDLFHMTEEEVINFKNFLDPYFKKIVIFAYVRPVKSLLESAFQQLVKYHKKNNLDPSSLYHRYKNFENFDKAFGSNNVLLYKFSKGDLIGSDIVLDFCKKLGLEDTYSDGKIFNESLSREAVAVLFTYHYHQKINSDFGDKKYLVANEFVELLRGISGHSFKFSSKYYERVMLQFESDYSWIKKRISDDFYEDIYADDLEGFSDEKDILLYSTRCIDFLLSLLKNKVVPFDVVDHPQTVAKLVDLIMVDIYKKMF</sequence>
<evidence type="ECO:0000313" key="1">
    <source>
        <dbReference type="EMBL" id="QHD50385.1"/>
    </source>
</evidence>
<reference evidence="1 2" key="1">
    <citation type="submission" date="2017-10" db="EMBL/GenBank/DDBJ databases">
        <title>Coral associated bacteria.</title>
        <authorList>
            <person name="Wang X."/>
        </authorList>
    </citation>
    <scope>NUCLEOTIDE SEQUENCE [LARGE SCALE GENOMIC DNA]</scope>
    <source>
        <strain evidence="1 2">SCSIO 43005</strain>
    </source>
</reference>
<protein>
    <recommendedName>
        <fullName evidence="3">Sulfotransferase family protein</fullName>
    </recommendedName>
</protein>
<evidence type="ECO:0000313" key="2">
    <source>
        <dbReference type="Proteomes" id="UP000463949"/>
    </source>
</evidence>
<gene>
    <name evidence="1" type="ORF">CTT34_12160</name>
</gene>
<proteinExistence type="predicted"/>
<dbReference type="InterPro" id="IPR027417">
    <property type="entry name" value="P-loop_NTPase"/>
</dbReference>
<accession>A0A857GMF4</accession>
<dbReference type="EMBL" id="CP024621">
    <property type="protein sequence ID" value="QHD50385.1"/>
    <property type="molecule type" value="Genomic_DNA"/>
</dbReference>
<name>A0A857GMF4_9GAMM</name>
<dbReference type="AlphaFoldDB" id="A0A857GMF4"/>
<organism evidence="1 2">
    <name type="scientific">Vreelandella aquamarina</name>
    <dbReference type="NCBI Taxonomy" id="77097"/>
    <lineage>
        <taxon>Bacteria</taxon>
        <taxon>Pseudomonadati</taxon>
        <taxon>Pseudomonadota</taxon>
        <taxon>Gammaproteobacteria</taxon>
        <taxon>Oceanospirillales</taxon>
        <taxon>Halomonadaceae</taxon>
        <taxon>Vreelandella</taxon>
    </lineage>
</organism>